<comment type="caution">
    <text evidence="2">The sequence shown here is derived from an EMBL/GenBank/DDBJ whole genome shotgun (WGS) entry which is preliminary data.</text>
</comment>
<dbReference type="Proteomes" id="UP001335729">
    <property type="component" value="Unassembled WGS sequence"/>
</dbReference>
<organism evidence="2 3">
    <name type="scientific">Gordonia prachuapensis</name>
    <dbReference type="NCBI Taxonomy" id="3115651"/>
    <lineage>
        <taxon>Bacteria</taxon>
        <taxon>Bacillati</taxon>
        <taxon>Actinomycetota</taxon>
        <taxon>Actinomycetes</taxon>
        <taxon>Mycobacteriales</taxon>
        <taxon>Gordoniaceae</taxon>
        <taxon>Gordonia</taxon>
    </lineage>
</organism>
<evidence type="ECO:0000313" key="2">
    <source>
        <dbReference type="EMBL" id="MEE4024507.1"/>
    </source>
</evidence>
<name>A0ABU7MVZ7_9ACTN</name>
<evidence type="ECO:0000256" key="1">
    <source>
        <dbReference type="SAM" id="MobiDB-lite"/>
    </source>
</evidence>
<accession>A0ABU7MVZ7</accession>
<proteinExistence type="predicted"/>
<evidence type="ECO:0000313" key="3">
    <source>
        <dbReference type="Proteomes" id="UP001335729"/>
    </source>
</evidence>
<feature type="compositionally biased region" description="Basic residues" evidence="1">
    <location>
        <begin position="1"/>
        <end position="10"/>
    </location>
</feature>
<dbReference type="EMBL" id="JAZDUE010000012">
    <property type="protein sequence ID" value="MEE4024507.1"/>
    <property type="molecule type" value="Genomic_DNA"/>
</dbReference>
<feature type="region of interest" description="Disordered" evidence="1">
    <location>
        <begin position="1"/>
        <end position="26"/>
    </location>
</feature>
<sequence>MPMRHGRISRRAVIGHPVVRSPAPTDSAALLAQGVARRKDRDGRAADRSDQ</sequence>
<dbReference type="RefSeq" id="WP_330505868.1">
    <property type="nucleotide sequence ID" value="NZ_JAZDUE010000012.1"/>
</dbReference>
<reference evidence="2 3" key="1">
    <citation type="submission" date="2024-01" db="EMBL/GenBank/DDBJ databases">
        <title>Draft genome sequence of Gordonia sp. PKS22-38.</title>
        <authorList>
            <person name="Suphannarot A."/>
            <person name="Mingma R."/>
        </authorList>
    </citation>
    <scope>NUCLEOTIDE SEQUENCE [LARGE SCALE GENOMIC DNA]</scope>
    <source>
        <strain evidence="2 3">PKS22-38</strain>
    </source>
</reference>
<protein>
    <submittedName>
        <fullName evidence="2">Uncharacterized protein</fullName>
    </submittedName>
</protein>
<keyword evidence="3" id="KW-1185">Reference proteome</keyword>
<gene>
    <name evidence="2" type="ORF">V1Y59_15585</name>
</gene>